<protein>
    <submittedName>
        <fullName evidence="1">Uncharacterized protein</fullName>
    </submittedName>
</protein>
<sequence>MTKPGRDGWSAIPQTDDPREWLRAVMNSPDIEMEHRIEAAAALANADVVDDADE</sequence>
<proteinExistence type="predicted"/>
<dbReference type="EMBL" id="CAJZAG010000007">
    <property type="protein sequence ID" value="CAG9177725.1"/>
    <property type="molecule type" value="Genomic_DNA"/>
</dbReference>
<evidence type="ECO:0000313" key="2">
    <source>
        <dbReference type="Proteomes" id="UP000706525"/>
    </source>
</evidence>
<name>A0ABN7YWA1_9BURK</name>
<dbReference type="RefSeq" id="WP_223991198.1">
    <property type="nucleotide sequence ID" value="NZ_CAJZAG010000007.1"/>
</dbReference>
<evidence type="ECO:0000313" key="1">
    <source>
        <dbReference type="EMBL" id="CAG9177725.1"/>
    </source>
</evidence>
<comment type="caution">
    <text evidence="1">The sequence shown here is derived from an EMBL/GenBank/DDBJ whole genome shotgun (WGS) entry which is preliminary data.</text>
</comment>
<accession>A0ABN7YWA1</accession>
<organism evidence="1 2">
    <name type="scientific">Cupriavidus pampae</name>
    <dbReference type="NCBI Taxonomy" id="659251"/>
    <lineage>
        <taxon>Bacteria</taxon>
        <taxon>Pseudomonadati</taxon>
        <taxon>Pseudomonadota</taxon>
        <taxon>Betaproteobacteria</taxon>
        <taxon>Burkholderiales</taxon>
        <taxon>Burkholderiaceae</taxon>
        <taxon>Cupriavidus</taxon>
    </lineage>
</organism>
<gene>
    <name evidence="1" type="ORF">LMG32289_03886</name>
</gene>
<keyword evidence="2" id="KW-1185">Reference proteome</keyword>
<dbReference type="Proteomes" id="UP000706525">
    <property type="component" value="Unassembled WGS sequence"/>
</dbReference>
<reference evidence="1 2" key="1">
    <citation type="submission" date="2021-08" db="EMBL/GenBank/DDBJ databases">
        <authorList>
            <person name="Peeters C."/>
        </authorList>
    </citation>
    <scope>NUCLEOTIDE SEQUENCE [LARGE SCALE GENOMIC DNA]</scope>
    <source>
        <strain evidence="1 2">LMG 32289</strain>
    </source>
</reference>